<keyword evidence="7" id="KW-0539">Nucleus</keyword>
<dbReference type="InterPro" id="IPR051615">
    <property type="entry name" value="Transcr_Regulatory_Elem"/>
</dbReference>
<evidence type="ECO:0000256" key="5">
    <source>
        <dbReference type="ARBA" id="ARBA00023125"/>
    </source>
</evidence>
<keyword evidence="6" id="KW-0804">Transcription</keyword>
<feature type="domain" description="Zn(2)-C6 fungal-type" evidence="9">
    <location>
        <begin position="67"/>
        <end position="109"/>
    </location>
</feature>
<protein>
    <recommendedName>
        <fullName evidence="13">Zn(2)-C6 fungal-type domain-containing protein</fullName>
    </recommendedName>
</protein>
<keyword evidence="4" id="KW-0805">Transcription regulation</keyword>
<dbReference type="SMART" id="SM00066">
    <property type="entry name" value="GAL4"/>
    <property type="match status" value="1"/>
</dbReference>
<dbReference type="SMART" id="SM00906">
    <property type="entry name" value="Fungal_trans"/>
    <property type="match status" value="1"/>
</dbReference>
<feature type="compositionally biased region" description="Basic and acidic residues" evidence="8">
    <location>
        <begin position="769"/>
        <end position="778"/>
    </location>
</feature>
<evidence type="ECO:0000256" key="7">
    <source>
        <dbReference type="ARBA" id="ARBA00023242"/>
    </source>
</evidence>
<evidence type="ECO:0000256" key="2">
    <source>
        <dbReference type="ARBA" id="ARBA00022723"/>
    </source>
</evidence>
<dbReference type="PANTHER" id="PTHR31313">
    <property type="entry name" value="TY1 ENHANCER ACTIVATOR"/>
    <property type="match status" value="1"/>
</dbReference>
<gene>
    <name evidence="11" type="ORF">Sste5346_005892</name>
</gene>
<evidence type="ECO:0000256" key="3">
    <source>
        <dbReference type="ARBA" id="ARBA00022833"/>
    </source>
</evidence>
<evidence type="ECO:0000313" key="12">
    <source>
        <dbReference type="Proteomes" id="UP001583186"/>
    </source>
</evidence>
<name>A0ABR3Z2V1_9PEZI</name>
<dbReference type="InterPro" id="IPR036864">
    <property type="entry name" value="Zn2-C6_fun-type_DNA-bd_sf"/>
</dbReference>
<dbReference type="CDD" id="cd00067">
    <property type="entry name" value="GAL4"/>
    <property type="match status" value="1"/>
</dbReference>
<organism evidence="11 12">
    <name type="scientific">Sporothrix stenoceras</name>
    <dbReference type="NCBI Taxonomy" id="5173"/>
    <lineage>
        <taxon>Eukaryota</taxon>
        <taxon>Fungi</taxon>
        <taxon>Dikarya</taxon>
        <taxon>Ascomycota</taxon>
        <taxon>Pezizomycotina</taxon>
        <taxon>Sordariomycetes</taxon>
        <taxon>Sordariomycetidae</taxon>
        <taxon>Ophiostomatales</taxon>
        <taxon>Ophiostomataceae</taxon>
        <taxon>Sporothrix</taxon>
    </lineage>
</organism>
<feature type="compositionally biased region" description="Gly residues" evidence="8">
    <location>
        <begin position="350"/>
        <end position="361"/>
    </location>
</feature>
<feature type="compositionally biased region" description="Low complexity" evidence="8">
    <location>
        <begin position="244"/>
        <end position="256"/>
    </location>
</feature>
<evidence type="ECO:0000256" key="6">
    <source>
        <dbReference type="ARBA" id="ARBA00023163"/>
    </source>
</evidence>
<feature type="compositionally biased region" description="Low complexity" evidence="8">
    <location>
        <begin position="21"/>
        <end position="58"/>
    </location>
</feature>
<dbReference type="Pfam" id="PF04082">
    <property type="entry name" value="Fungal_trans"/>
    <property type="match status" value="1"/>
</dbReference>
<feature type="compositionally biased region" description="Polar residues" evidence="8">
    <location>
        <begin position="9"/>
        <end position="20"/>
    </location>
</feature>
<dbReference type="Proteomes" id="UP001583186">
    <property type="component" value="Unassembled WGS sequence"/>
</dbReference>
<feature type="compositionally biased region" description="Low complexity" evidence="8">
    <location>
        <begin position="822"/>
        <end position="835"/>
    </location>
</feature>
<dbReference type="CDD" id="cd12148">
    <property type="entry name" value="fungal_TF_MHR"/>
    <property type="match status" value="1"/>
</dbReference>
<feature type="region of interest" description="Disordered" evidence="8">
    <location>
        <begin position="761"/>
        <end position="841"/>
    </location>
</feature>
<comment type="caution">
    <text evidence="11">The sequence shown here is derived from an EMBL/GenBank/DDBJ whole genome shotgun (WGS) entry which is preliminary data.</text>
</comment>
<feature type="compositionally biased region" description="Polar residues" evidence="8">
    <location>
        <begin position="166"/>
        <end position="188"/>
    </location>
</feature>
<evidence type="ECO:0000259" key="9">
    <source>
        <dbReference type="SMART" id="SM00066"/>
    </source>
</evidence>
<dbReference type="Gene3D" id="4.10.240.10">
    <property type="entry name" value="Zn(2)-C6 fungal-type DNA-binding domain"/>
    <property type="match status" value="1"/>
</dbReference>
<evidence type="ECO:0000256" key="8">
    <source>
        <dbReference type="SAM" id="MobiDB-lite"/>
    </source>
</evidence>
<keyword evidence="5" id="KW-0238">DNA-binding</keyword>
<feature type="region of interest" description="Disordered" evidence="8">
    <location>
        <begin position="1"/>
        <end position="58"/>
    </location>
</feature>
<keyword evidence="3" id="KW-0862">Zinc</keyword>
<keyword evidence="2" id="KW-0479">Metal-binding</keyword>
<feature type="region of interest" description="Disordered" evidence="8">
    <location>
        <begin position="162"/>
        <end position="364"/>
    </location>
</feature>
<feature type="compositionally biased region" description="Polar residues" evidence="8">
    <location>
        <begin position="312"/>
        <end position="323"/>
    </location>
</feature>
<feature type="domain" description="Xylanolytic transcriptional activator regulatory" evidence="10">
    <location>
        <begin position="507"/>
        <end position="579"/>
    </location>
</feature>
<proteinExistence type="predicted"/>
<keyword evidence="12" id="KW-1185">Reference proteome</keyword>
<evidence type="ECO:0000256" key="1">
    <source>
        <dbReference type="ARBA" id="ARBA00004123"/>
    </source>
</evidence>
<dbReference type="PANTHER" id="PTHR31313:SF4">
    <property type="entry name" value="CONIDIAL DEVELOPMENT PROTEIN FLUFFY"/>
    <property type="match status" value="1"/>
</dbReference>
<accession>A0ABR3Z2V1</accession>
<dbReference type="InterPro" id="IPR001138">
    <property type="entry name" value="Zn2Cys6_DnaBD"/>
</dbReference>
<evidence type="ECO:0008006" key="13">
    <source>
        <dbReference type="Google" id="ProtNLM"/>
    </source>
</evidence>
<feature type="compositionally biased region" description="Gly residues" evidence="8">
    <location>
        <begin position="782"/>
        <end position="803"/>
    </location>
</feature>
<feature type="compositionally biased region" description="Low complexity" evidence="8">
    <location>
        <begin position="284"/>
        <end position="302"/>
    </location>
</feature>
<evidence type="ECO:0000256" key="4">
    <source>
        <dbReference type="ARBA" id="ARBA00023015"/>
    </source>
</evidence>
<sequence length="987" mass="107349">MDPKEEDPSQQAAISSTPTSAAGQGQGKAARGKQRAAPDSEPAAGASSSAAPLSQSLLSKRRRGIGVVTPNACNECRKKRCDGRRPCGRCRVQRDVECIYELPVRQSKEDLRSEIETLRRRQRSSDAVISALNRPGIWEDVLNRLHNGETVDSISEWIDTGAPPTAASNAASIQAMGSTPASVPSQFQRPLPSAYPGGEAPTYSPFSPGLTSMSPGIHGQGGQSSGGGSGDPGSRQSISEQHQQHQQHQQHLQHSQHQQHPHHQQQPQQQHHHQQSLHQHQQHQQHQSHLQQHHSQQLNQQHGSPWGGDPYSATSQAPSTQSDSRQEWNMPPESRVGSWVEGVGPEDRTGPGGGGLGGMGSGEFPRYRGVDQILAPAQPDLKSPTTTWTDISEDLNLVQHLLALYFCWEYPTFASLSKEHFLYDFQEGRQRYCSPILVNALLALGCRFSTQPNTRAVPDDPYTSGDHFFKECQRLFYLEDNHHSLTTIQALGIMSIREASCGRDSESWYYAGQSIRLAIEMGLHQIRNDDGDEDEIAVKAATFWGAFALDHAWSLATGSLPQCSCFPLLPPKPAIIGDIEASQWIPYTDDGTPLQRSCQQPSNVRSVYKCFCELSELVHQSLYILHSPGRPLTSRDLLHIYTKYLNWYDSIPEVLRLGHNFTPAVLFAHMYYHFAILLLFRPLIKLRIIGSSIMPKDVCLQAADAIQGLLRSYSQLYTLQRTPSFVPYFVLTSSIMHLAIGASTSSELPPGGDIAAAMANKGSAGLARRPKEGDDHSMRSVSGGGSSSSGSSTNGGGGKGGSGDKSNKKARHGGSNGGSGSSSGTNSNSNSPGRGATKLDSRVVESINRGIADLTEMVPCHHFAEQALNILRYLAKKWNIDVHIAPVTKSSSGKPVEEGDNDRLLRPLTTSLNFFSPNLEESDFNCTWGVLDAGISKGFFTGGSAASASLAKAADNLDNPLFWPFPMQGRPVLPLGKKLEEAGFALL</sequence>
<comment type="subcellular location">
    <subcellularLocation>
        <location evidence="1">Nucleus</location>
    </subcellularLocation>
</comment>
<feature type="compositionally biased region" description="Gly residues" evidence="8">
    <location>
        <begin position="218"/>
        <end position="231"/>
    </location>
</feature>
<evidence type="ECO:0000259" key="10">
    <source>
        <dbReference type="SMART" id="SM00906"/>
    </source>
</evidence>
<reference evidence="11 12" key="1">
    <citation type="journal article" date="2024" name="IMA Fungus">
        <title>IMA Genome - F19 : A genome assembly and annotation guide to empower mycologists, including annotated draft genome sequences of Ceratocystis pirilliformis, Diaporthe australafricana, Fusarium ophioides, Paecilomyces lecythidis, and Sporothrix stenoceras.</title>
        <authorList>
            <person name="Aylward J."/>
            <person name="Wilson A.M."/>
            <person name="Visagie C.M."/>
            <person name="Spraker J."/>
            <person name="Barnes I."/>
            <person name="Buitendag C."/>
            <person name="Ceriani C."/>
            <person name="Del Mar Angel L."/>
            <person name="du Plessis D."/>
            <person name="Fuchs T."/>
            <person name="Gasser K."/>
            <person name="Kramer D."/>
            <person name="Li W."/>
            <person name="Munsamy K."/>
            <person name="Piso A."/>
            <person name="Price J.L."/>
            <person name="Sonnekus B."/>
            <person name="Thomas C."/>
            <person name="van der Nest A."/>
            <person name="van Dijk A."/>
            <person name="van Heerden A."/>
            <person name="van Vuuren N."/>
            <person name="Yilmaz N."/>
            <person name="Duong T.A."/>
            <person name="van der Merwe N.A."/>
            <person name="Wingfield M.J."/>
            <person name="Wingfield B.D."/>
        </authorList>
    </citation>
    <scope>NUCLEOTIDE SEQUENCE [LARGE SCALE GENOMIC DNA]</scope>
    <source>
        <strain evidence="11 12">CMW 5346</strain>
    </source>
</reference>
<feature type="compositionally biased region" description="Basic residues" evidence="8">
    <location>
        <begin position="270"/>
        <end position="283"/>
    </location>
</feature>
<dbReference type="EMBL" id="JAWCUI010000033">
    <property type="protein sequence ID" value="KAL1894390.1"/>
    <property type="molecule type" value="Genomic_DNA"/>
</dbReference>
<dbReference type="InterPro" id="IPR007219">
    <property type="entry name" value="XnlR_reg_dom"/>
</dbReference>
<evidence type="ECO:0000313" key="11">
    <source>
        <dbReference type="EMBL" id="KAL1894390.1"/>
    </source>
</evidence>